<dbReference type="Pfam" id="PF00004">
    <property type="entry name" value="AAA"/>
    <property type="match status" value="1"/>
</dbReference>
<dbReference type="InterPro" id="IPR057224">
    <property type="entry name" value="DUF7902"/>
</dbReference>
<name>A0A1H8YYE4_9ACTN</name>
<feature type="domain" description="DUF3686" evidence="4">
    <location>
        <begin position="31"/>
        <end position="469"/>
    </location>
</feature>
<feature type="region of interest" description="Disordered" evidence="2">
    <location>
        <begin position="1657"/>
        <end position="1701"/>
    </location>
</feature>
<evidence type="ECO:0000256" key="1">
    <source>
        <dbReference type="SAM" id="Coils"/>
    </source>
</evidence>
<dbReference type="InterPro" id="IPR027417">
    <property type="entry name" value="P-loop_NTPase"/>
</dbReference>
<dbReference type="GO" id="GO:0016887">
    <property type="term" value="F:ATP hydrolysis activity"/>
    <property type="evidence" value="ECO:0007669"/>
    <property type="project" value="InterPro"/>
</dbReference>
<dbReference type="Gene3D" id="3.40.50.300">
    <property type="entry name" value="P-loop containing nucleotide triphosphate hydrolases"/>
    <property type="match status" value="1"/>
</dbReference>
<feature type="region of interest" description="Disordered" evidence="2">
    <location>
        <begin position="1177"/>
        <end position="1197"/>
    </location>
</feature>
<keyword evidence="1" id="KW-0175">Coiled coil</keyword>
<sequence length="1701" mass="180570">MATEARRTPDARPDAGAHEVLRDRMAAAAADLAARARALNDRRVEAFGGAGLELAGAARLDTGRPRVPCDAAAVGGALLLGANPPAGHGRPESVADVLTLHRLRVEDGGPPAFEPAGADAVPGLLDDPRLHRDVEELFRYYRHARLLRLRRTGPLLLAVFSIGERATDIRVLRWRAEDGGTVAYLDAKGERDHLDPTARSARAAQDVVWTPAAREDHVTGRHPHVAVDGGTLYVSTVGGALTVKTVNDTETAEGVHSEPVEDPLQALADAEIAHARVGPLVLLRVLPYNETVHRHLVFNTRTGEVLRLDGIGQACRRLPDDQGVVFPGGCYLADAPAGSAARTFEADTEGMEFEAEVRSPNGEDVLYVFHAPSRGRSLLLPYNLIRKEAAAPIPALGHALFDDGTLAVLGEAAGGEETAAHPVRLWNTPYALRPRAAGPAGDGPLARVGNAELVRGISDCLSVVRLAEGVTGWTARGAGGGGLPTAAALEAVTAACARAADRHHWLDAPGLAEELEGLGTPLRTLREAAEQAVAEYARVAELRERAAAAVEETAARTTALVRRVRGEAPGEAAGWVALLAELRRARGAVETLRELRHADPGRIDALGAELDEALAATGRRAAADLSRADAFDGVGAAVAELAERAAAAPTAAEADALGERIAGHADGLGAVTEVIGSLEVGDATVRTAVLERIGEATAAVNRARAVLEGRRRELLEAEGRAEFAAETALLGQAVTGALAAATTPDECDEQLGRLLVRLEDLESRFGAHEDFLARLAERREEIRETFAARRQARLDERARHAERLAVSAARVLETVARRCASLASAEEVAAHFAADPLVARIRATAEELRSLGDTARAEELTASLAAARQEADRALRDRVELGADGSGGAGTVRLGRHRFAVSTRPLEVTLVPHGDGLAFAVSGTGYRAAVRDPDFAATREFWDQPLVSESPHVYRAEHLAATVLADLPPDAAGTGDTDAESLLPLVRRAAETAYDEGYDRGVHDHDAAAILAQVLRLRAGAGLLRFTPRARAAAQLFWAYGADGAARAAWTVRARSLARARAAFGAHGALEPLAAELGRAAQQFLERAGLPAPSRPAAVGAYLAEELAFSGGRFAVGPAARALLDGFHASLGGAQSAPAEEFAEDLRALGGGSPGEPGRPAARHQLATAWLGAYAESAAREGREGREDGRDAAPSPDLPEAVAVALCGDALEHRDVDAPLTAVVTGLLGTHPRITGGALPLRLDEFLARTEEFRTVRVPAHRAYTRRRAELLGAERERLRLDAYVPRVLPAFVRNRLIDEVYLPLIGDNLAKQLGTAGEDRRTDSQGLLLLLSPPGYGKTTLMEYVAARLGLAFVRVDGPALGHRTTSLDPAAAPDATARREVEKINFALETGSDVLLHLDDVQHTSPELLQRFIPLCDAQRRLDGVRFSDGRPATYDLRGKRFAVCMTGNPFTESGARFRVPDMLANRADVWNLGDVLSGREELFALSHIENSLTANPVLAPLASRERADTELLVRLAGGDPTARPDRLSHPYAPAELEQVLGVLRGLLRVRRTVLAVNAAYIASASGDEAARTEPPFRLQGSYRDTGKLAGRLAPVMTEEEVEALIDDHYTAEARTLSAEAEANLLKLAELRGRMTREQERRWREVKEAFRARAARTGRAAGAAETVPEPIPQTVPEPTPQTVSGAAPEAEAAAGGAAL</sequence>
<evidence type="ECO:0000259" key="4">
    <source>
        <dbReference type="Pfam" id="PF12458"/>
    </source>
</evidence>
<proteinExistence type="predicted"/>
<dbReference type="EMBL" id="FOET01000001">
    <property type="protein sequence ID" value="SEP57230.1"/>
    <property type="molecule type" value="Genomic_DNA"/>
</dbReference>
<accession>A0A1H8YYE4</accession>
<feature type="compositionally biased region" description="Basic and acidic residues" evidence="2">
    <location>
        <begin position="1178"/>
        <end position="1191"/>
    </location>
</feature>
<feature type="coiled-coil region" evidence="1">
    <location>
        <begin position="857"/>
        <end position="884"/>
    </location>
</feature>
<evidence type="ECO:0000256" key="2">
    <source>
        <dbReference type="SAM" id="MobiDB-lite"/>
    </source>
</evidence>
<protein>
    <submittedName>
        <fullName evidence="6">ATPase family associated with various cellular activities (AAA)</fullName>
    </submittedName>
</protein>
<feature type="compositionally biased region" description="Pro residues" evidence="2">
    <location>
        <begin position="1671"/>
        <end position="1681"/>
    </location>
</feature>
<dbReference type="Proteomes" id="UP000199055">
    <property type="component" value="Unassembled WGS sequence"/>
</dbReference>
<dbReference type="Pfam" id="PF25472">
    <property type="entry name" value="DUF7902"/>
    <property type="match status" value="1"/>
</dbReference>
<organism evidence="6 7">
    <name type="scientific">Streptomyces radiopugnans</name>
    <dbReference type="NCBI Taxonomy" id="403935"/>
    <lineage>
        <taxon>Bacteria</taxon>
        <taxon>Bacillati</taxon>
        <taxon>Actinomycetota</taxon>
        <taxon>Actinomycetes</taxon>
        <taxon>Kitasatosporales</taxon>
        <taxon>Streptomycetaceae</taxon>
        <taxon>Streptomyces</taxon>
    </lineage>
</organism>
<dbReference type="GO" id="GO:0005524">
    <property type="term" value="F:ATP binding"/>
    <property type="evidence" value="ECO:0007669"/>
    <property type="project" value="InterPro"/>
</dbReference>
<evidence type="ECO:0000259" key="3">
    <source>
        <dbReference type="Pfam" id="PF00004"/>
    </source>
</evidence>
<dbReference type="STRING" id="403935.SAMN05216481_101176"/>
<dbReference type="InterPro" id="IPR003959">
    <property type="entry name" value="ATPase_AAA_core"/>
</dbReference>
<reference evidence="7" key="1">
    <citation type="submission" date="2016-10" db="EMBL/GenBank/DDBJ databases">
        <authorList>
            <person name="Varghese N."/>
            <person name="Submissions S."/>
        </authorList>
    </citation>
    <scope>NUCLEOTIDE SEQUENCE [LARGE SCALE GENOMIC DNA]</scope>
    <source>
        <strain evidence="7">CGMCC 4.3519</strain>
    </source>
</reference>
<evidence type="ECO:0000259" key="5">
    <source>
        <dbReference type="Pfam" id="PF25472"/>
    </source>
</evidence>
<dbReference type="SUPFAM" id="SSF52540">
    <property type="entry name" value="P-loop containing nucleoside triphosphate hydrolases"/>
    <property type="match status" value="1"/>
</dbReference>
<feature type="compositionally biased region" description="Low complexity" evidence="2">
    <location>
        <begin position="1657"/>
        <end position="1670"/>
    </location>
</feature>
<feature type="domain" description="DUF7902" evidence="5">
    <location>
        <begin position="629"/>
        <end position="713"/>
    </location>
</feature>
<dbReference type="InterPro" id="IPR020958">
    <property type="entry name" value="DUF3686"/>
</dbReference>
<dbReference type="Pfam" id="PF12458">
    <property type="entry name" value="DUF3686"/>
    <property type="match status" value="1"/>
</dbReference>
<evidence type="ECO:0000313" key="6">
    <source>
        <dbReference type="EMBL" id="SEP57230.1"/>
    </source>
</evidence>
<keyword evidence="7" id="KW-1185">Reference proteome</keyword>
<evidence type="ECO:0000313" key="7">
    <source>
        <dbReference type="Proteomes" id="UP000199055"/>
    </source>
</evidence>
<feature type="domain" description="ATPase AAA-type core" evidence="3">
    <location>
        <begin position="1329"/>
        <end position="1365"/>
    </location>
</feature>
<feature type="compositionally biased region" description="Low complexity" evidence="2">
    <location>
        <begin position="1682"/>
        <end position="1701"/>
    </location>
</feature>
<gene>
    <name evidence="6" type="ORF">SAMN05216481_101176</name>
</gene>